<feature type="region of interest" description="Disordered" evidence="1">
    <location>
        <begin position="629"/>
        <end position="654"/>
    </location>
</feature>
<reference evidence="3 4" key="1">
    <citation type="submission" date="2021-06" db="EMBL/GenBank/DDBJ databases">
        <authorList>
            <person name="Palmer J.M."/>
        </authorList>
    </citation>
    <scope>NUCLEOTIDE SEQUENCE [LARGE SCALE GENOMIC DNA]</scope>
    <source>
        <strain evidence="3 4">AS_MEX2019</strain>
        <tissue evidence="3">Muscle</tissue>
    </source>
</reference>
<dbReference type="Gene3D" id="3.90.70.10">
    <property type="entry name" value="Cysteine proteinases"/>
    <property type="match status" value="1"/>
</dbReference>
<dbReference type="PROSITE" id="PS00973">
    <property type="entry name" value="USP_2"/>
    <property type="match status" value="1"/>
</dbReference>
<accession>A0ABV0Z2K1</accession>
<feature type="region of interest" description="Disordered" evidence="1">
    <location>
        <begin position="265"/>
        <end position="326"/>
    </location>
</feature>
<dbReference type="InterPro" id="IPR038765">
    <property type="entry name" value="Papain-like_cys_pep_sf"/>
</dbReference>
<evidence type="ECO:0000313" key="4">
    <source>
        <dbReference type="Proteomes" id="UP001469553"/>
    </source>
</evidence>
<feature type="compositionally biased region" description="Basic and acidic residues" evidence="1">
    <location>
        <begin position="383"/>
        <end position="396"/>
    </location>
</feature>
<keyword evidence="4" id="KW-1185">Reference proteome</keyword>
<dbReference type="InterPro" id="IPR028889">
    <property type="entry name" value="USP"/>
</dbReference>
<feature type="compositionally biased region" description="Basic and acidic residues" evidence="1">
    <location>
        <begin position="508"/>
        <end position="523"/>
    </location>
</feature>
<organism evidence="3 4">
    <name type="scientific">Ameca splendens</name>
    <dbReference type="NCBI Taxonomy" id="208324"/>
    <lineage>
        <taxon>Eukaryota</taxon>
        <taxon>Metazoa</taxon>
        <taxon>Chordata</taxon>
        <taxon>Craniata</taxon>
        <taxon>Vertebrata</taxon>
        <taxon>Euteleostomi</taxon>
        <taxon>Actinopterygii</taxon>
        <taxon>Neopterygii</taxon>
        <taxon>Teleostei</taxon>
        <taxon>Neoteleostei</taxon>
        <taxon>Acanthomorphata</taxon>
        <taxon>Ovalentaria</taxon>
        <taxon>Atherinomorphae</taxon>
        <taxon>Cyprinodontiformes</taxon>
        <taxon>Goodeidae</taxon>
        <taxon>Ameca</taxon>
    </lineage>
</organism>
<dbReference type="PANTHER" id="PTHR24006">
    <property type="entry name" value="UBIQUITIN CARBOXYL-TERMINAL HYDROLASE"/>
    <property type="match status" value="1"/>
</dbReference>
<evidence type="ECO:0000313" key="3">
    <source>
        <dbReference type="EMBL" id="MEQ2300281.1"/>
    </source>
</evidence>
<feature type="compositionally biased region" description="Polar residues" evidence="1">
    <location>
        <begin position="368"/>
        <end position="377"/>
    </location>
</feature>
<feature type="compositionally biased region" description="Basic and acidic residues" evidence="1">
    <location>
        <begin position="450"/>
        <end position="469"/>
    </location>
</feature>
<evidence type="ECO:0000256" key="1">
    <source>
        <dbReference type="SAM" id="MobiDB-lite"/>
    </source>
</evidence>
<dbReference type="SUPFAM" id="SSF54001">
    <property type="entry name" value="Cysteine proteinases"/>
    <property type="match status" value="1"/>
</dbReference>
<feature type="domain" description="USP" evidence="2">
    <location>
        <begin position="1"/>
        <end position="187"/>
    </location>
</feature>
<protein>
    <recommendedName>
        <fullName evidence="2">USP domain-containing protein</fullName>
    </recommendedName>
</protein>
<comment type="caution">
    <text evidence="3">The sequence shown here is derived from an EMBL/GenBank/DDBJ whole genome shotgun (WGS) entry which is preliminary data.</text>
</comment>
<evidence type="ECO:0000259" key="2">
    <source>
        <dbReference type="PROSITE" id="PS50235"/>
    </source>
</evidence>
<dbReference type="PROSITE" id="PS50235">
    <property type="entry name" value="USP_3"/>
    <property type="match status" value="1"/>
</dbReference>
<feature type="compositionally biased region" description="Basic and acidic residues" evidence="1">
    <location>
        <begin position="631"/>
        <end position="646"/>
    </location>
</feature>
<sequence>VFHGQLTHRTTCLVCQTETDSEGPFWHLPLDLEESSGNYSVENGIKMFFTPTIFDGENQMYCDNCDVKVDATRKYVIIHHPDVLLLMLKRFDFSYKHMSYIKINCYADVPHTLRVPENQTYELYAVVEHCGDLRGGHYKAIIRPKDEEVQWYVFDDTNVTPLGQNPFPDNVNIVNSRDAYLLFYRKKDSCSVDLCSDKDNHLCTTQDSDQSQKEENLQGGDNTETLNENFSDMDDRAQNACNIKPVNDKGRILDCLLTEAKPESKHLGDGELNESETHSRKKHTKGRAQDKTRSSYAQDVTEDAQRNEQTENRTVLSAKDQPQGHDAGRIEDAAAVDDAENNKPLPTENLPHYFKNTEQTTSGNIQADIISNNNQAESAVLNEQEKLNESQRKEESDFSEQFSDSEGFNNLSQRLLNQDGLHHDDDGPKVDESGESKQKDDQRQITGNSERNKNGLGKKENTDNTDRIGKYPFSHRKDKRLKPYENSQAKKRVKDKEEYSGSPAQSYHNERPEDLQKGHHGQDVHSVYDAQKKLDLKKTMKNNNKIGPTLTGNQGAERDEETSQEKVQADTSKGLQGAAAGGHSSKQSGLDCKTIEEDIWEVSPSSSRKKKIQIKTTVEEISHNSIKRKEKNNEKHIKRNSDKVEEGITPSDPLLFGHQDHTLKEVARDANKDEYRLNISPDAEFETRQNKHAKEKKKCSCQCMCVCL</sequence>
<feature type="region of interest" description="Disordered" evidence="1">
    <location>
        <begin position="203"/>
        <end position="229"/>
    </location>
</feature>
<feature type="region of interest" description="Disordered" evidence="1">
    <location>
        <begin position="368"/>
        <end position="590"/>
    </location>
</feature>
<dbReference type="PANTHER" id="PTHR24006:SF899">
    <property type="entry name" value="UBIQUITIN CARBOXYL-TERMINAL HYDROLASE"/>
    <property type="match status" value="1"/>
</dbReference>
<feature type="compositionally biased region" description="Polar residues" evidence="1">
    <location>
        <begin position="219"/>
        <end position="229"/>
    </location>
</feature>
<dbReference type="Pfam" id="PF00443">
    <property type="entry name" value="UCH"/>
    <property type="match status" value="1"/>
</dbReference>
<name>A0ABV0Z2K1_9TELE</name>
<dbReference type="Proteomes" id="UP001469553">
    <property type="component" value="Unassembled WGS sequence"/>
</dbReference>
<gene>
    <name evidence="3" type="ORF">AMECASPLE_023728</name>
</gene>
<feature type="compositionally biased region" description="Polar residues" evidence="1">
    <location>
        <begin position="541"/>
        <end position="554"/>
    </location>
</feature>
<feature type="compositionally biased region" description="Polar residues" evidence="1">
    <location>
        <begin position="407"/>
        <end position="416"/>
    </location>
</feature>
<dbReference type="CDD" id="cd02257">
    <property type="entry name" value="Peptidase_C19"/>
    <property type="match status" value="1"/>
</dbReference>
<dbReference type="InterPro" id="IPR018200">
    <property type="entry name" value="USP_CS"/>
</dbReference>
<dbReference type="InterPro" id="IPR001394">
    <property type="entry name" value="Peptidase_C19_UCH"/>
</dbReference>
<feature type="non-terminal residue" evidence="3">
    <location>
        <position position="1"/>
    </location>
</feature>
<feature type="compositionally biased region" description="Basic and acidic residues" evidence="1">
    <location>
        <begin position="420"/>
        <end position="443"/>
    </location>
</feature>
<proteinExistence type="predicted"/>
<dbReference type="EMBL" id="JAHRIP010049233">
    <property type="protein sequence ID" value="MEQ2300281.1"/>
    <property type="molecule type" value="Genomic_DNA"/>
</dbReference>
<dbReference type="InterPro" id="IPR050164">
    <property type="entry name" value="Peptidase_C19"/>
</dbReference>